<accession>A0A9P7YDU0</accession>
<evidence type="ECO:0000313" key="2">
    <source>
        <dbReference type="Proteomes" id="UP000824998"/>
    </source>
</evidence>
<feature type="non-terminal residue" evidence="1">
    <location>
        <position position="167"/>
    </location>
</feature>
<dbReference type="OrthoDB" id="4753470at2759"/>
<comment type="caution">
    <text evidence="1">The sequence shown here is derived from an EMBL/GenBank/DDBJ whole genome shotgun (WGS) entry which is preliminary data.</text>
</comment>
<gene>
    <name evidence="1" type="ORF">BJ875DRAFT_351815</name>
</gene>
<reference evidence="1" key="1">
    <citation type="journal article" date="2021" name="IMA Fungus">
        <title>Genomic characterization of three marine fungi, including Emericellopsis atlantica sp. nov. with signatures of a generalist lifestyle and marine biomass degradation.</title>
        <authorList>
            <person name="Hagestad O.C."/>
            <person name="Hou L."/>
            <person name="Andersen J.H."/>
            <person name="Hansen E.H."/>
            <person name="Altermark B."/>
            <person name="Li C."/>
            <person name="Kuhnert E."/>
            <person name="Cox R.J."/>
            <person name="Crous P.W."/>
            <person name="Spatafora J.W."/>
            <person name="Lail K."/>
            <person name="Amirebrahimi M."/>
            <person name="Lipzen A."/>
            <person name="Pangilinan J."/>
            <person name="Andreopoulos W."/>
            <person name="Hayes R.D."/>
            <person name="Ng V."/>
            <person name="Grigoriev I.V."/>
            <person name="Jackson S.A."/>
            <person name="Sutton T.D.S."/>
            <person name="Dobson A.D.W."/>
            <person name="Rama T."/>
        </authorList>
    </citation>
    <scope>NUCLEOTIDE SEQUENCE</scope>
    <source>
        <strain evidence="1">TRa018bII</strain>
    </source>
</reference>
<sequence length="167" mass="18388">MVFTSQFSLSIELSPILPIASIASNTAAGVMSLARNLRVYIVIEEDLVELFGRCRIADNIASSFRSIVSKSEPLHNLCAGIDIHHGPGPTVIRSLAVQQQVYFATVLQCSFLSSIYTTGSLAEVLAQAFEYRYKGAPVDYFTRSPPSREGIANFLQACSEQTSDYRW</sequence>
<protein>
    <submittedName>
        <fullName evidence="1">Uncharacterized protein</fullName>
    </submittedName>
</protein>
<dbReference type="AlphaFoldDB" id="A0A9P7YDU0"/>
<name>A0A9P7YDU0_9HELO</name>
<proteinExistence type="predicted"/>
<dbReference type="Proteomes" id="UP000824998">
    <property type="component" value="Unassembled WGS sequence"/>
</dbReference>
<keyword evidence="2" id="KW-1185">Reference proteome</keyword>
<evidence type="ECO:0000313" key="1">
    <source>
        <dbReference type="EMBL" id="KAG9231377.1"/>
    </source>
</evidence>
<dbReference type="EMBL" id="MU251605">
    <property type="protein sequence ID" value="KAG9231377.1"/>
    <property type="molecule type" value="Genomic_DNA"/>
</dbReference>
<organism evidence="1 2">
    <name type="scientific">Amylocarpus encephaloides</name>
    <dbReference type="NCBI Taxonomy" id="45428"/>
    <lineage>
        <taxon>Eukaryota</taxon>
        <taxon>Fungi</taxon>
        <taxon>Dikarya</taxon>
        <taxon>Ascomycota</taxon>
        <taxon>Pezizomycotina</taxon>
        <taxon>Leotiomycetes</taxon>
        <taxon>Helotiales</taxon>
        <taxon>Helotiales incertae sedis</taxon>
        <taxon>Amylocarpus</taxon>
    </lineage>
</organism>